<dbReference type="InterPro" id="IPR013783">
    <property type="entry name" value="Ig-like_fold"/>
</dbReference>
<sequence length="1048" mass="119710">MNKFLIGVTGLLFCLLHLNVCGQQLFIRRYVADEYKAGMTYGMTQGEYGVLYVANGDGVLRYDGHEWQTIILPNHESPVGLSVDSVGRIYVSVPGDFGYMQKNDSGSYKYQSLVPLLPLKYQHVSTVNNIVQVGEYILFLSEDHLYVYTNGKIKVMDLSLGYPGIIKIHNHVYILREDALYIFKDGDFELSHFQIGNKSDIRSISGFSHNRFLVLDFNDRLWIVDPAADKTANKRLLLDNIGTYVKGAELYDVTFLDNGLIAIVAEGNIVFFREDGSVAHHIGPDVLRYIYLGEFFEDDAHNMWFACGREMLQICTSSPLSYYNDLNGIHHKIFSLGETGNFQYVGSGWGYYYREKGTTQFLPFHGVDGAGWSLYNIHNKLYAAHETGVWEVQGKTAVRLRDDQDGVSSICGFKNKPGRLIYAISYTPGIFLMEKKGDRWSKKKVKGFEANCNTVTADDERGYIWTSHPNKGIYKLRLNEAMDSVIESKFFDSRNGLPSNLNNKVYRLEASNKIVVATIEGIYTYNDKTERIEADKKINAALGPNFCIYTLAENQAGDIYFCGAIPHVKQTPGLLKKQSDGSFKLVLTPFNKVAKKIEELRVDVDVPILISRDGNVYFGDDLTLVKYDSKQKSFYDEPIYVAVKNVWAGDSLILKNKNDQSVNVPFTRNNFKFQFASFLLEDPEKITYQHKLIGFDDKWSDWTSSHEAIYTNLSQGSYTFSVRAKDQYDRISKPVTFSFYIHPPWYKTIWAYCADAILLAALMYFIAKVYTWRVRAQKIKLQQRVDLQNQELLAQNEELSAINEEVYSKNEAISDQAKELERLNFTKDKLFSIVSHDLRGPVRQVQDVLDLMDRNYISADEFQTMMPRLRENIRHTSNLTENLLYWARQQMDGLQVKASVFDLRVIVEENFRLFKSMAENKGIVLTNFVEPTLWVYADSDMMRLVLRNLISNAIKFTSNGGKIMIGYNRDQEYTMIFVEDTGTGLGKDEILMLFRNEQFTKYGTSGEKGSGLGFSLCREFTERNGGTITVESELDKGTKISFTMPNDA</sequence>
<evidence type="ECO:0000259" key="6">
    <source>
        <dbReference type="PROSITE" id="PS50109"/>
    </source>
</evidence>
<dbReference type="EMBL" id="FUZU01000004">
    <property type="protein sequence ID" value="SKC85415.1"/>
    <property type="molecule type" value="Genomic_DNA"/>
</dbReference>
<dbReference type="OrthoDB" id="9806995at2"/>
<dbReference type="Proteomes" id="UP000190961">
    <property type="component" value="Unassembled WGS sequence"/>
</dbReference>
<dbReference type="InterPro" id="IPR015943">
    <property type="entry name" value="WD40/YVTN_repeat-like_dom_sf"/>
</dbReference>
<dbReference type="SUPFAM" id="SSF55874">
    <property type="entry name" value="ATPase domain of HSP90 chaperone/DNA topoisomerase II/histidine kinase"/>
    <property type="match status" value="1"/>
</dbReference>
<comment type="catalytic activity">
    <reaction evidence="1">
        <text>ATP + protein L-histidine = ADP + protein N-phospho-L-histidine.</text>
        <dbReference type="EC" id="2.7.13.3"/>
    </reaction>
</comment>
<keyword evidence="4" id="KW-0175">Coiled coil</keyword>
<accession>A0A1T5MB63</accession>
<dbReference type="CDD" id="cd00075">
    <property type="entry name" value="HATPase"/>
    <property type="match status" value="1"/>
</dbReference>
<keyword evidence="5" id="KW-1133">Transmembrane helix</keyword>
<dbReference type="STRING" id="688867.SAMN05660236_4876"/>
<dbReference type="InterPro" id="IPR036097">
    <property type="entry name" value="HisK_dim/P_sf"/>
</dbReference>
<feature type="domain" description="Histidine kinase" evidence="6">
    <location>
        <begin position="833"/>
        <end position="1048"/>
    </location>
</feature>
<dbReference type="RefSeq" id="WP_079689405.1">
    <property type="nucleotide sequence ID" value="NZ_FUZU01000004.1"/>
</dbReference>
<dbReference type="SUPFAM" id="SSF47384">
    <property type="entry name" value="Homodimeric domain of signal transducing histidine kinase"/>
    <property type="match status" value="1"/>
</dbReference>
<feature type="coiled-coil region" evidence="4">
    <location>
        <begin position="778"/>
        <end position="823"/>
    </location>
</feature>
<dbReference type="InterPro" id="IPR003594">
    <property type="entry name" value="HATPase_dom"/>
</dbReference>
<dbReference type="Gene3D" id="2.130.10.10">
    <property type="entry name" value="YVTN repeat-like/Quinoprotein amine dehydrogenase"/>
    <property type="match status" value="2"/>
</dbReference>
<protein>
    <recommendedName>
        <fullName evidence="2">histidine kinase</fullName>
        <ecNumber evidence="2">2.7.13.3</ecNumber>
    </recommendedName>
</protein>
<dbReference type="InterPro" id="IPR011123">
    <property type="entry name" value="Y_Y_Y"/>
</dbReference>
<dbReference type="PROSITE" id="PS50109">
    <property type="entry name" value="HIS_KIN"/>
    <property type="match status" value="1"/>
</dbReference>
<reference evidence="7 8" key="1">
    <citation type="submission" date="2017-02" db="EMBL/GenBank/DDBJ databases">
        <authorList>
            <person name="Peterson S.W."/>
        </authorList>
    </citation>
    <scope>NUCLEOTIDE SEQUENCE [LARGE SCALE GENOMIC DNA]</scope>
    <source>
        <strain evidence="7 8">DSM 25262</strain>
    </source>
</reference>
<dbReference type="InterPro" id="IPR036890">
    <property type="entry name" value="HATPase_C_sf"/>
</dbReference>
<dbReference type="SMART" id="SM00387">
    <property type="entry name" value="HATPase_c"/>
    <property type="match status" value="1"/>
</dbReference>
<evidence type="ECO:0000256" key="4">
    <source>
        <dbReference type="SAM" id="Coils"/>
    </source>
</evidence>
<keyword evidence="5" id="KW-0812">Transmembrane</keyword>
<dbReference type="PANTHER" id="PTHR43547">
    <property type="entry name" value="TWO-COMPONENT HISTIDINE KINASE"/>
    <property type="match status" value="1"/>
</dbReference>
<name>A0A1T5MB63_9BACT</name>
<dbReference type="PANTHER" id="PTHR43547:SF2">
    <property type="entry name" value="HYBRID SIGNAL TRANSDUCTION HISTIDINE KINASE C"/>
    <property type="match status" value="1"/>
</dbReference>
<keyword evidence="5" id="KW-0472">Membrane</keyword>
<dbReference type="InterPro" id="IPR004358">
    <property type="entry name" value="Sig_transdc_His_kin-like_C"/>
</dbReference>
<keyword evidence="3" id="KW-0597">Phosphoprotein</keyword>
<evidence type="ECO:0000256" key="1">
    <source>
        <dbReference type="ARBA" id="ARBA00000085"/>
    </source>
</evidence>
<dbReference type="Gene3D" id="2.60.40.10">
    <property type="entry name" value="Immunoglobulins"/>
    <property type="match status" value="1"/>
</dbReference>
<feature type="transmembrane region" description="Helical" evidence="5">
    <location>
        <begin position="749"/>
        <end position="770"/>
    </location>
</feature>
<evidence type="ECO:0000313" key="8">
    <source>
        <dbReference type="Proteomes" id="UP000190961"/>
    </source>
</evidence>
<dbReference type="Pfam" id="PF02518">
    <property type="entry name" value="HATPase_c"/>
    <property type="match status" value="1"/>
</dbReference>
<dbReference type="PRINTS" id="PR00344">
    <property type="entry name" value="BCTRLSENSOR"/>
</dbReference>
<keyword evidence="7" id="KW-0418">Kinase</keyword>
<dbReference type="InterPro" id="IPR005467">
    <property type="entry name" value="His_kinase_dom"/>
</dbReference>
<dbReference type="CDD" id="cd00082">
    <property type="entry name" value="HisKA"/>
    <property type="match status" value="1"/>
</dbReference>
<evidence type="ECO:0000256" key="2">
    <source>
        <dbReference type="ARBA" id="ARBA00012438"/>
    </source>
</evidence>
<evidence type="ECO:0000256" key="5">
    <source>
        <dbReference type="SAM" id="Phobius"/>
    </source>
</evidence>
<dbReference type="Pfam" id="PF07495">
    <property type="entry name" value="Y_Y_Y"/>
    <property type="match status" value="1"/>
</dbReference>
<dbReference type="SUPFAM" id="SSF101898">
    <property type="entry name" value="NHL repeat"/>
    <property type="match status" value="1"/>
</dbReference>
<keyword evidence="8" id="KW-1185">Reference proteome</keyword>
<dbReference type="InterPro" id="IPR003661">
    <property type="entry name" value="HisK_dim/P_dom"/>
</dbReference>
<dbReference type="Gene3D" id="1.10.287.130">
    <property type="match status" value="1"/>
</dbReference>
<organism evidence="7 8">
    <name type="scientific">Ohtaekwangia koreensis</name>
    <dbReference type="NCBI Taxonomy" id="688867"/>
    <lineage>
        <taxon>Bacteria</taxon>
        <taxon>Pseudomonadati</taxon>
        <taxon>Bacteroidota</taxon>
        <taxon>Cytophagia</taxon>
        <taxon>Cytophagales</taxon>
        <taxon>Fulvivirgaceae</taxon>
        <taxon>Ohtaekwangia</taxon>
    </lineage>
</organism>
<dbReference type="Gene3D" id="3.30.565.10">
    <property type="entry name" value="Histidine kinase-like ATPase, C-terminal domain"/>
    <property type="match status" value="1"/>
</dbReference>
<dbReference type="EC" id="2.7.13.3" evidence="2"/>
<dbReference type="GO" id="GO:0000155">
    <property type="term" value="F:phosphorelay sensor kinase activity"/>
    <property type="evidence" value="ECO:0007669"/>
    <property type="project" value="InterPro"/>
</dbReference>
<keyword evidence="7" id="KW-0808">Transferase</keyword>
<proteinExistence type="predicted"/>
<gene>
    <name evidence="7" type="ORF">SAMN05660236_4876</name>
</gene>
<evidence type="ECO:0000313" key="7">
    <source>
        <dbReference type="EMBL" id="SKC85415.1"/>
    </source>
</evidence>
<dbReference type="AlphaFoldDB" id="A0A1T5MB63"/>
<evidence type="ECO:0000256" key="3">
    <source>
        <dbReference type="ARBA" id="ARBA00022553"/>
    </source>
</evidence>